<comment type="caution">
    <text evidence="7">The sequence shown here is derived from an EMBL/GenBank/DDBJ whole genome shotgun (WGS) entry which is preliminary data.</text>
</comment>
<dbReference type="GO" id="GO:0000786">
    <property type="term" value="C:nucleosome"/>
    <property type="evidence" value="ECO:0007669"/>
    <property type="project" value="UniProtKB-KW"/>
</dbReference>
<dbReference type="GO" id="GO:0003677">
    <property type="term" value="F:DNA binding"/>
    <property type="evidence" value="ECO:0007669"/>
    <property type="project" value="InterPro"/>
</dbReference>
<name>A0A9W4XH12_9ASCO</name>
<feature type="compositionally biased region" description="Polar residues" evidence="5">
    <location>
        <begin position="317"/>
        <end position="360"/>
    </location>
</feature>
<comment type="subcellular location">
    <subcellularLocation>
        <location evidence="1">Chromosome</location>
    </subcellularLocation>
</comment>
<dbReference type="SMART" id="SM00428">
    <property type="entry name" value="H3"/>
    <property type="match status" value="1"/>
</dbReference>
<evidence type="ECO:0000256" key="4">
    <source>
        <dbReference type="ARBA" id="ARBA00023269"/>
    </source>
</evidence>
<dbReference type="GO" id="GO:0046982">
    <property type="term" value="F:protein heterodimerization activity"/>
    <property type="evidence" value="ECO:0007669"/>
    <property type="project" value="InterPro"/>
</dbReference>
<evidence type="ECO:0000256" key="2">
    <source>
        <dbReference type="ARBA" id="ARBA00010343"/>
    </source>
</evidence>
<evidence type="ECO:0000313" key="8">
    <source>
        <dbReference type="Proteomes" id="UP001152885"/>
    </source>
</evidence>
<evidence type="ECO:0000256" key="5">
    <source>
        <dbReference type="SAM" id="MobiDB-lite"/>
    </source>
</evidence>
<feature type="compositionally biased region" description="Polar residues" evidence="5">
    <location>
        <begin position="274"/>
        <end position="305"/>
    </location>
</feature>
<sequence length="468" mass="53145">MSIYERQREELRRQKSIFKQHHLTDAELDKQQNNLHYRRPTQKSLSRQAESSRVSEPTIPANNSFTFKKSNSPTDKIRNVHPNLMFQNEFNYDNKETNSGPKIHRRLAIKPLPKRVSVHGAFNNQPGDLVLDNLFSLNPTPSASKKPEQLRPNTPSVTELQPTLKTDFFRRPYVANSTKQSESQIHRFTIPNQKSKSALQLQTTSDIESELVSKSATNTNLLTTQAKKLNLPKPSTSNNNKSIGSPQYYSPVEDDFIDDFDPPTPKTKTPIDINFSSPSSPDMFKLTTSKKQISSSRNTQSQAKKSIQRDKIPRTTYPISTQSSNNRHTSSISTQRSKAALPNSQRTTLTQHNNPVSLQKSLKEPNVPDRKRSRPNHTAERKVKYQKSANLLIRKLPLTRLIKEIKLESIGPDVGVIWHSNAILALQEASESFLVHLLEDSNLNANYAQRLTIMNEDLELAKRIKGGK</sequence>
<feature type="compositionally biased region" description="Acidic residues" evidence="5">
    <location>
        <begin position="252"/>
        <end position="261"/>
    </location>
</feature>
<comment type="similarity">
    <text evidence="2">Belongs to the histone H3 family.</text>
</comment>
<feature type="domain" description="Core Histone H2A/H2B/H3" evidence="6">
    <location>
        <begin position="380"/>
        <end position="464"/>
    </location>
</feature>
<dbReference type="PANTHER" id="PTHR11426">
    <property type="entry name" value="HISTONE H3"/>
    <property type="match status" value="1"/>
</dbReference>
<reference evidence="7" key="1">
    <citation type="submission" date="2022-12" db="EMBL/GenBank/DDBJ databases">
        <authorList>
            <person name="Brejova B."/>
        </authorList>
    </citation>
    <scope>NUCLEOTIDE SEQUENCE</scope>
</reference>
<protein>
    <recommendedName>
        <fullName evidence="6">Core Histone H2A/H2B/H3 domain-containing protein</fullName>
    </recommendedName>
</protein>
<gene>
    <name evidence="7" type="ORF">CANVERA_P3001</name>
</gene>
<dbReference type="InterPro" id="IPR007125">
    <property type="entry name" value="H2A/H2B/H3"/>
</dbReference>
<dbReference type="OrthoDB" id="842664at2759"/>
<feature type="compositionally biased region" description="Polar residues" evidence="5">
    <location>
        <begin position="223"/>
        <end position="248"/>
    </location>
</feature>
<evidence type="ECO:0000313" key="7">
    <source>
        <dbReference type="EMBL" id="CAI5758489.1"/>
    </source>
</evidence>
<evidence type="ECO:0000256" key="1">
    <source>
        <dbReference type="ARBA" id="ARBA00004286"/>
    </source>
</evidence>
<dbReference type="Pfam" id="PF00125">
    <property type="entry name" value="Histone"/>
    <property type="match status" value="1"/>
</dbReference>
<keyword evidence="4" id="KW-0544">Nucleosome core</keyword>
<organism evidence="7 8">
    <name type="scientific">Candida verbasci</name>
    <dbReference type="NCBI Taxonomy" id="1227364"/>
    <lineage>
        <taxon>Eukaryota</taxon>
        <taxon>Fungi</taxon>
        <taxon>Dikarya</taxon>
        <taxon>Ascomycota</taxon>
        <taxon>Saccharomycotina</taxon>
        <taxon>Pichiomycetes</taxon>
        <taxon>Debaryomycetaceae</taxon>
        <taxon>Candida/Lodderomyces clade</taxon>
        <taxon>Candida</taxon>
    </lineage>
</organism>
<dbReference type="GO" id="GO:0030527">
    <property type="term" value="F:structural constituent of chromatin"/>
    <property type="evidence" value="ECO:0007669"/>
    <property type="project" value="InterPro"/>
</dbReference>
<feature type="compositionally biased region" description="Basic and acidic residues" evidence="5">
    <location>
        <begin position="361"/>
        <end position="370"/>
    </location>
</feature>
<evidence type="ECO:0000259" key="6">
    <source>
        <dbReference type="Pfam" id="PF00125"/>
    </source>
</evidence>
<dbReference type="InterPro" id="IPR000164">
    <property type="entry name" value="Histone_H3/CENP-A"/>
</dbReference>
<keyword evidence="3" id="KW-0158">Chromosome</keyword>
<feature type="region of interest" description="Disordered" evidence="5">
    <location>
        <begin position="223"/>
        <end position="382"/>
    </location>
</feature>
<evidence type="ECO:0000256" key="3">
    <source>
        <dbReference type="ARBA" id="ARBA00022454"/>
    </source>
</evidence>
<dbReference type="EMBL" id="CANTUO010000003">
    <property type="protein sequence ID" value="CAI5758489.1"/>
    <property type="molecule type" value="Genomic_DNA"/>
</dbReference>
<dbReference type="Proteomes" id="UP001152885">
    <property type="component" value="Unassembled WGS sequence"/>
</dbReference>
<keyword evidence="4" id="KW-0238">DNA-binding</keyword>
<proteinExistence type="inferred from homology"/>
<feature type="compositionally biased region" description="Polar residues" evidence="5">
    <location>
        <begin position="42"/>
        <end position="74"/>
    </location>
</feature>
<accession>A0A9W4XH12</accession>
<dbReference type="AlphaFoldDB" id="A0A9W4XH12"/>
<dbReference type="Gene3D" id="1.10.20.10">
    <property type="entry name" value="Histone, subunit A"/>
    <property type="match status" value="1"/>
</dbReference>
<dbReference type="CDD" id="cd22911">
    <property type="entry name" value="HFD_H3"/>
    <property type="match status" value="1"/>
</dbReference>
<feature type="region of interest" description="Disordered" evidence="5">
    <location>
        <begin position="30"/>
        <end position="76"/>
    </location>
</feature>
<keyword evidence="8" id="KW-1185">Reference proteome</keyword>
<dbReference type="InterPro" id="IPR009072">
    <property type="entry name" value="Histone-fold"/>
</dbReference>
<dbReference type="SUPFAM" id="SSF47113">
    <property type="entry name" value="Histone-fold"/>
    <property type="match status" value="1"/>
</dbReference>
<dbReference type="PRINTS" id="PR00622">
    <property type="entry name" value="HISTONEH3"/>
</dbReference>